<evidence type="ECO:0000313" key="2">
    <source>
        <dbReference type="EMBL" id="MFD2609282.1"/>
    </source>
</evidence>
<dbReference type="Proteomes" id="UP001597475">
    <property type="component" value="Unassembled WGS sequence"/>
</dbReference>
<dbReference type="EMBL" id="JBHUMK010000033">
    <property type="protein sequence ID" value="MFD2609282.1"/>
    <property type="molecule type" value="Genomic_DNA"/>
</dbReference>
<evidence type="ECO:0000256" key="1">
    <source>
        <dbReference type="SAM" id="MobiDB-lite"/>
    </source>
</evidence>
<reference evidence="3" key="1">
    <citation type="journal article" date="2019" name="Int. J. Syst. Evol. Microbiol.">
        <title>The Global Catalogue of Microorganisms (GCM) 10K type strain sequencing project: providing services to taxonomists for standard genome sequencing and annotation.</title>
        <authorList>
            <consortium name="The Broad Institute Genomics Platform"/>
            <consortium name="The Broad Institute Genome Sequencing Center for Infectious Disease"/>
            <person name="Wu L."/>
            <person name="Ma J."/>
        </authorList>
    </citation>
    <scope>NUCLEOTIDE SEQUENCE [LARGE SCALE GENOMIC DNA]</scope>
    <source>
        <strain evidence="3">KCTC 33842</strain>
    </source>
</reference>
<dbReference type="RefSeq" id="WP_386844534.1">
    <property type="nucleotide sequence ID" value="NZ_JBHUMK010000033.1"/>
</dbReference>
<dbReference type="InterPro" id="IPR009282">
    <property type="entry name" value="DUF937"/>
</dbReference>
<proteinExistence type="predicted"/>
<name>A0ABW5P5C9_9DEIO</name>
<evidence type="ECO:0000313" key="3">
    <source>
        <dbReference type="Proteomes" id="UP001597475"/>
    </source>
</evidence>
<feature type="compositionally biased region" description="Low complexity" evidence="1">
    <location>
        <begin position="189"/>
        <end position="212"/>
    </location>
</feature>
<dbReference type="Pfam" id="PF06078">
    <property type="entry name" value="DUF937"/>
    <property type="match status" value="1"/>
</dbReference>
<feature type="region of interest" description="Disordered" evidence="1">
    <location>
        <begin position="187"/>
        <end position="233"/>
    </location>
</feature>
<sequence>MMDIFNMLGGMGQAQQTVGQQLGTNPNQTAAAIEAAVPLLLGALTRNAAQPGGAQALESALAQHDGSALGMFGQGQIPDLNDGQKIVGHVFGNQQTAAANAIGQRAGIDPRLAMQVLSMLAPLVLAYLSRQRQGQGNMGGMNSGAQGGGIDIGSILGGLLGGGMGGAQGGSMGGGLGDVLGSILGGGQTQQPQYQQPQYQQSQYQQPQSSGGPMFPGFQPGANSAVQGAGVQGSGQPNLGGLMGTLNNVLDSNGNGNALDDLIGMFGGRRA</sequence>
<protein>
    <submittedName>
        <fullName evidence="2">DUF937 domain-containing protein</fullName>
    </submittedName>
</protein>
<accession>A0ABW5P5C9</accession>
<keyword evidence="3" id="KW-1185">Reference proteome</keyword>
<comment type="caution">
    <text evidence="2">The sequence shown here is derived from an EMBL/GenBank/DDBJ whole genome shotgun (WGS) entry which is preliminary data.</text>
</comment>
<organism evidence="2 3">
    <name type="scientific">Deinococcus taklimakanensis</name>
    <dbReference type="NCBI Taxonomy" id="536443"/>
    <lineage>
        <taxon>Bacteria</taxon>
        <taxon>Thermotogati</taxon>
        <taxon>Deinococcota</taxon>
        <taxon>Deinococci</taxon>
        <taxon>Deinococcales</taxon>
        <taxon>Deinococcaceae</taxon>
        <taxon>Deinococcus</taxon>
    </lineage>
</organism>
<gene>
    <name evidence="2" type="ORF">ACFSR9_07510</name>
</gene>